<feature type="compositionally biased region" description="Basic and acidic residues" evidence="1">
    <location>
        <begin position="295"/>
        <end position="307"/>
    </location>
</feature>
<accession>A0AAD2FIN2</accession>
<feature type="compositionally biased region" description="Basic and acidic residues" evidence="1">
    <location>
        <begin position="383"/>
        <end position="396"/>
    </location>
</feature>
<feature type="compositionally biased region" description="Acidic residues" evidence="1">
    <location>
        <begin position="328"/>
        <end position="343"/>
    </location>
</feature>
<organism evidence="2 3">
    <name type="scientific">Cylindrotheca closterium</name>
    <dbReference type="NCBI Taxonomy" id="2856"/>
    <lineage>
        <taxon>Eukaryota</taxon>
        <taxon>Sar</taxon>
        <taxon>Stramenopiles</taxon>
        <taxon>Ochrophyta</taxon>
        <taxon>Bacillariophyta</taxon>
        <taxon>Bacillariophyceae</taxon>
        <taxon>Bacillariophycidae</taxon>
        <taxon>Bacillariales</taxon>
        <taxon>Bacillariaceae</taxon>
        <taxon>Cylindrotheca</taxon>
    </lineage>
</organism>
<feature type="region of interest" description="Disordered" evidence="1">
    <location>
        <begin position="46"/>
        <end position="426"/>
    </location>
</feature>
<dbReference type="AlphaFoldDB" id="A0AAD2FIN2"/>
<feature type="compositionally biased region" description="Basic and acidic residues" evidence="1">
    <location>
        <begin position="359"/>
        <end position="376"/>
    </location>
</feature>
<gene>
    <name evidence="2" type="ORF">CYCCA115_LOCUS7927</name>
</gene>
<feature type="compositionally biased region" description="Basic residues" evidence="1">
    <location>
        <begin position="397"/>
        <end position="408"/>
    </location>
</feature>
<feature type="compositionally biased region" description="Basic and acidic residues" evidence="1">
    <location>
        <begin position="113"/>
        <end position="126"/>
    </location>
</feature>
<sequence length="426" mass="47274">MGKSLTWNEAEPEVFEVPRIDDELIDDAFYQEDEIGEMRHTAFMIECGLEEDPPDGPDVPPIPWKPEDLKKAAEEAEAANKKEEEEKEKKEKPAPKRGPPKRTHSMDEGLVDLEEHLPEAAKKPEPNRGVVATHSGGVFQNRPARRKVPPSRTMSVDAYGSSGQKKTLSIGLARTEKKSIGGPRKIAASKSGSLHAMRKNLDKLAEGDEEPPPIGSPIGSPRRASKLVATKSGNLHGMRKALQKPEVQAVKEEEVSGDDEYTEPMKGDEPTKREPKRGSLVVTKSGTSHGLRRANRPERRDSRDSRSVDSTSTSGDSFLSDFGSSSSDDSDISIETDASEEDEPKPKPKTPKEILQQIKADKEKAKKREKRREEKKKAKKEKKKSEKDGDDSSEKKEKKKKPAKRFSAKRSSQADIPPAFRASFSR</sequence>
<feature type="compositionally biased region" description="Low complexity" evidence="1">
    <location>
        <begin position="308"/>
        <end position="327"/>
    </location>
</feature>
<dbReference type="Proteomes" id="UP001295423">
    <property type="component" value="Unassembled WGS sequence"/>
</dbReference>
<name>A0AAD2FIN2_9STRA</name>
<evidence type="ECO:0000313" key="3">
    <source>
        <dbReference type="Proteomes" id="UP001295423"/>
    </source>
</evidence>
<proteinExistence type="predicted"/>
<comment type="caution">
    <text evidence="2">The sequence shown here is derived from an EMBL/GenBank/DDBJ whole genome shotgun (WGS) entry which is preliminary data.</text>
</comment>
<evidence type="ECO:0000313" key="2">
    <source>
        <dbReference type="EMBL" id="CAJ1942398.1"/>
    </source>
</evidence>
<feature type="compositionally biased region" description="Basic and acidic residues" evidence="1">
    <location>
        <begin position="65"/>
        <end position="94"/>
    </location>
</feature>
<keyword evidence="3" id="KW-1185">Reference proteome</keyword>
<evidence type="ECO:0000256" key="1">
    <source>
        <dbReference type="SAM" id="MobiDB-lite"/>
    </source>
</evidence>
<protein>
    <submittedName>
        <fullName evidence="2">Uncharacterized protein</fullName>
    </submittedName>
</protein>
<dbReference type="EMBL" id="CAKOGP040001112">
    <property type="protein sequence ID" value="CAJ1942398.1"/>
    <property type="molecule type" value="Genomic_DNA"/>
</dbReference>
<reference evidence="2" key="1">
    <citation type="submission" date="2023-08" db="EMBL/GenBank/DDBJ databases">
        <authorList>
            <person name="Audoor S."/>
            <person name="Bilcke G."/>
        </authorList>
    </citation>
    <scope>NUCLEOTIDE SEQUENCE</scope>
</reference>
<feature type="compositionally biased region" description="Basic and acidic residues" evidence="1">
    <location>
        <begin position="263"/>
        <end position="277"/>
    </location>
</feature>